<dbReference type="AlphaFoldDB" id="W2LEP5"/>
<accession>W2LEP5</accession>
<evidence type="ECO:0000313" key="1">
    <source>
        <dbReference type="EMBL" id="ETL95115.1"/>
    </source>
</evidence>
<organism evidence="1">
    <name type="scientific">Phytophthora nicotianae</name>
    <name type="common">Potato buckeye rot agent</name>
    <name type="synonym">Phytophthora parasitica</name>
    <dbReference type="NCBI Taxonomy" id="4792"/>
    <lineage>
        <taxon>Eukaryota</taxon>
        <taxon>Sar</taxon>
        <taxon>Stramenopiles</taxon>
        <taxon>Oomycota</taxon>
        <taxon>Peronosporomycetes</taxon>
        <taxon>Peronosporales</taxon>
        <taxon>Peronosporaceae</taxon>
        <taxon>Phytophthora</taxon>
    </lineage>
</organism>
<dbReference type="Proteomes" id="UP000054423">
    <property type="component" value="Unassembled WGS sequence"/>
</dbReference>
<dbReference type="EMBL" id="KI679194">
    <property type="protein sequence ID" value="ETL95115.1"/>
    <property type="molecule type" value="Genomic_DNA"/>
</dbReference>
<reference evidence="1" key="1">
    <citation type="submission" date="2013-11" db="EMBL/GenBank/DDBJ databases">
        <title>The Genome Sequence of Phytophthora parasitica CHvinca01.</title>
        <authorList>
            <consortium name="The Broad Institute Genomics Platform"/>
            <person name="Russ C."/>
            <person name="Tyler B."/>
            <person name="Panabieres F."/>
            <person name="Shan W."/>
            <person name="Tripathy S."/>
            <person name="Grunwald N."/>
            <person name="Machado M."/>
            <person name="Johnson C.S."/>
            <person name="Arredondo F."/>
            <person name="Hong C."/>
            <person name="Coffey M."/>
            <person name="Young S.K."/>
            <person name="Zeng Q."/>
            <person name="Gargeya S."/>
            <person name="Fitzgerald M."/>
            <person name="Abouelleil A."/>
            <person name="Alvarado L."/>
            <person name="Chapman S.B."/>
            <person name="Gainer-Dewar J."/>
            <person name="Goldberg J."/>
            <person name="Griggs A."/>
            <person name="Gujja S."/>
            <person name="Hansen M."/>
            <person name="Howarth C."/>
            <person name="Imamovic A."/>
            <person name="Ireland A."/>
            <person name="Larimer J."/>
            <person name="McCowan C."/>
            <person name="Murphy C."/>
            <person name="Pearson M."/>
            <person name="Poon T.W."/>
            <person name="Priest M."/>
            <person name="Roberts A."/>
            <person name="Saif S."/>
            <person name="Shea T."/>
            <person name="Sykes S."/>
            <person name="Wortman J."/>
            <person name="Nusbaum C."/>
            <person name="Birren B."/>
        </authorList>
    </citation>
    <scope>NUCLEOTIDE SEQUENCE [LARGE SCALE GENOMIC DNA]</scope>
    <source>
        <strain evidence="1">CHvinca01</strain>
    </source>
</reference>
<protein>
    <submittedName>
        <fullName evidence="1">Uncharacterized protein</fullName>
    </submittedName>
</protein>
<feature type="non-terminal residue" evidence="1">
    <location>
        <position position="1"/>
    </location>
</feature>
<sequence>LVLLAEELTEIYGTLETLQSFRKRLKKELYAGSIHCVVTVLPSRG</sequence>
<name>W2LEP5_PHYNI</name>
<proteinExistence type="predicted"/>
<gene>
    <name evidence="1" type="ORF">L917_07036</name>
</gene>